<proteinExistence type="predicted"/>
<dbReference type="EMBL" id="CP039353">
    <property type="protein sequence ID" value="QCE05507.1"/>
    <property type="molecule type" value="Genomic_DNA"/>
</dbReference>
<sequence length="171" mass="19478">MAAPPATTILQHHFSPPRPHGTFTVTASPRYLQKPEQQRLLADETHPRSTPLRIYASANQSWPPRRKPATRTTMSSRLQQQRPCGFRASICTEFRHHQIRVEAWTQNHHHGITIFMAATQHHRSPPDSRTTAPPSQICTTNCNAPSSSRDQIFTEQPLHHLQRSNNGKLHP</sequence>
<feature type="compositionally biased region" description="Polar residues" evidence="1">
    <location>
        <begin position="127"/>
        <end position="154"/>
    </location>
</feature>
<name>A0A4D6N0A6_VIGUN</name>
<evidence type="ECO:0000313" key="2">
    <source>
        <dbReference type="EMBL" id="QCE05507.1"/>
    </source>
</evidence>
<feature type="region of interest" description="Disordered" evidence="1">
    <location>
        <begin position="1"/>
        <end position="24"/>
    </location>
</feature>
<evidence type="ECO:0000313" key="3">
    <source>
        <dbReference type="Proteomes" id="UP000501690"/>
    </source>
</evidence>
<dbReference type="AlphaFoldDB" id="A0A4D6N0A6"/>
<accession>A0A4D6N0A6</accession>
<evidence type="ECO:0000256" key="1">
    <source>
        <dbReference type="SAM" id="MobiDB-lite"/>
    </source>
</evidence>
<dbReference type="Proteomes" id="UP000501690">
    <property type="component" value="Linkage Group LG9"/>
</dbReference>
<gene>
    <name evidence="2" type="ORF">DEO72_LG9g510</name>
</gene>
<keyword evidence="3" id="KW-1185">Reference proteome</keyword>
<feature type="region of interest" description="Disordered" evidence="1">
    <location>
        <begin position="121"/>
        <end position="171"/>
    </location>
</feature>
<feature type="region of interest" description="Disordered" evidence="1">
    <location>
        <begin position="60"/>
        <end position="81"/>
    </location>
</feature>
<organism evidence="2 3">
    <name type="scientific">Vigna unguiculata</name>
    <name type="common">Cowpea</name>
    <dbReference type="NCBI Taxonomy" id="3917"/>
    <lineage>
        <taxon>Eukaryota</taxon>
        <taxon>Viridiplantae</taxon>
        <taxon>Streptophyta</taxon>
        <taxon>Embryophyta</taxon>
        <taxon>Tracheophyta</taxon>
        <taxon>Spermatophyta</taxon>
        <taxon>Magnoliopsida</taxon>
        <taxon>eudicotyledons</taxon>
        <taxon>Gunneridae</taxon>
        <taxon>Pentapetalae</taxon>
        <taxon>rosids</taxon>
        <taxon>fabids</taxon>
        <taxon>Fabales</taxon>
        <taxon>Fabaceae</taxon>
        <taxon>Papilionoideae</taxon>
        <taxon>50 kb inversion clade</taxon>
        <taxon>NPAAA clade</taxon>
        <taxon>indigoferoid/millettioid clade</taxon>
        <taxon>Phaseoleae</taxon>
        <taxon>Vigna</taxon>
    </lineage>
</organism>
<feature type="compositionally biased region" description="Polar residues" evidence="1">
    <location>
        <begin position="70"/>
        <end position="81"/>
    </location>
</feature>
<reference evidence="2 3" key="1">
    <citation type="submission" date="2019-04" db="EMBL/GenBank/DDBJ databases">
        <title>An improved genome assembly and genetic linkage map for asparagus bean, Vigna unguiculata ssp. sesquipedialis.</title>
        <authorList>
            <person name="Xia Q."/>
            <person name="Zhang R."/>
            <person name="Dong Y."/>
        </authorList>
    </citation>
    <scope>NUCLEOTIDE SEQUENCE [LARGE SCALE GENOMIC DNA]</scope>
    <source>
        <tissue evidence="2">Leaf</tissue>
    </source>
</reference>
<protein>
    <submittedName>
        <fullName evidence="2">Uncharacterized protein</fullName>
    </submittedName>
</protein>